<proteinExistence type="predicted"/>
<evidence type="ECO:0000313" key="1">
    <source>
        <dbReference type="EMBL" id="TXL73868.1"/>
    </source>
</evidence>
<comment type="caution">
    <text evidence="1">The sequence shown here is derived from an EMBL/GenBank/DDBJ whole genome shotgun (WGS) entry which is preliminary data.</text>
</comment>
<dbReference type="Gene3D" id="3.60.20.10">
    <property type="entry name" value="Glutamine Phosphoribosylpyrophosphate, subunit 1, domain 1"/>
    <property type="match status" value="1"/>
</dbReference>
<accession>A0A5C8PKE9</accession>
<evidence type="ECO:0000313" key="2">
    <source>
        <dbReference type="Proteomes" id="UP000321638"/>
    </source>
</evidence>
<dbReference type="InterPro" id="IPR010430">
    <property type="entry name" value="DUF1028"/>
</dbReference>
<dbReference type="RefSeq" id="WP_147848663.1">
    <property type="nucleotide sequence ID" value="NZ_VDUZ01000022.1"/>
</dbReference>
<dbReference type="PANTHER" id="PTHR39328">
    <property type="entry name" value="BLL2871 PROTEIN"/>
    <property type="match status" value="1"/>
</dbReference>
<dbReference type="Pfam" id="PF06267">
    <property type="entry name" value="DUF1028"/>
    <property type="match status" value="1"/>
</dbReference>
<dbReference type="SUPFAM" id="SSF56235">
    <property type="entry name" value="N-terminal nucleophile aminohydrolases (Ntn hydrolases)"/>
    <property type="match status" value="1"/>
</dbReference>
<dbReference type="InterPro" id="IPR029055">
    <property type="entry name" value="Ntn_hydrolases_N"/>
</dbReference>
<dbReference type="Proteomes" id="UP000321638">
    <property type="component" value="Unassembled WGS sequence"/>
</dbReference>
<organism evidence="1 2">
    <name type="scientific">Vineibacter terrae</name>
    <dbReference type="NCBI Taxonomy" id="2586908"/>
    <lineage>
        <taxon>Bacteria</taxon>
        <taxon>Pseudomonadati</taxon>
        <taxon>Pseudomonadota</taxon>
        <taxon>Alphaproteobacteria</taxon>
        <taxon>Hyphomicrobiales</taxon>
        <taxon>Vineibacter</taxon>
    </lineage>
</organism>
<dbReference type="EMBL" id="VDUZ01000022">
    <property type="protein sequence ID" value="TXL73868.1"/>
    <property type="molecule type" value="Genomic_DNA"/>
</dbReference>
<dbReference type="AlphaFoldDB" id="A0A5C8PKE9"/>
<dbReference type="PANTHER" id="PTHR39328:SF1">
    <property type="entry name" value="BLL2871 PROTEIN"/>
    <property type="match status" value="1"/>
</dbReference>
<reference evidence="1 2" key="1">
    <citation type="submission" date="2019-06" db="EMBL/GenBank/DDBJ databases">
        <title>New taxonomy in bacterial strain CC-CFT640, isolated from vineyard.</title>
        <authorList>
            <person name="Lin S.-Y."/>
            <person name="Tsai C.-F."/>
            <person name="Young C.-C."/>
        </authorList>
    </citation>
    <scope>NUCLEOTIDE SEQUENCE [LARGE SCALE GENOMIC DNA]</scope>
    <source>
        <strain evidence="1 2">CC-CFT640</strain>
    </source>
</reference>
<name>A0A5C8PKE9_9HYPH</name>
<gene>
    <name evidence="1" type="ORF">FHP25_19655</name>
</gene>
<dbReference type="OrthoDB" id="9790012at2"/>
<sequence length="237" mass="24795">MTWSIIARDAATGALGIAVATRFFAVGARVPYIMTGVGAVATQALVNPFYGTHGLALLREGVPAADVVRLLTDADSGQAHRQVHVMDGSGRIAAHTGSACIDWCGHIVDETFSVAGNMLAGPQVVAQTAAALRANAALPFARRLIAALQAGEAAGGDKRGKQSAALLIHGEEEYADLDLRVDDHADPLSELERLEAISRAHWVHFRKFMPSRRNPAGTTDRATIEAGIAAGQAAETA</sequence>
<protein>
    <submittedName>
        <fullName evidence="1">DUF1028 domain-containing protein</fullName>
    </submittedName>
</protein>
<keyword evidence="2" id="KW-1185">Reference proteome</keyword>